<evidence type="ECO:0000256" key="1">
    <source>
        <dbReference type="ARBA" id="ARBA00023015"/>
    </source>
</evidence>
<gene>
    <name evidence="6" type="ORF">PFL603g_00269</name>
</gene>
<dbReference type="RefSeq" id="WP_060765667.1">
    <property type="nucleotide sequence ID" value="NZ_LCYC01000003.1"/>
</dbReference>
<keyword evidence="1" id="KW-0805">Transcription regulation</keyword>
<feature type="domain" description="HTH cro/C1-type" evidence="5">
    <location>
        <begin position="28"/>
        <end position="81"/>
    </location>
</feature>
<dbReference type="InterPro" id="IPR010982">
    <property type="entry name" value="Lambda_DNA-bd_dom_sf"/>
</dbReference>
<feature type="domain" description="Peptidase S24/S26A/S26B/S26C" evidence="4">
    <location>
        <begin position="119"/>
        <end position="244"/>
    </location>
</feature>
<dbReference type="InterPro" id="IPR015927">
    <property type="entry name" value="Peptidase_S24_S26A/B/C"/>
</dbReference>
<sequence length="250" mass="27715">MKKDSRKLPLTDEQIRESDLLKAIYTRKKPELGFTQDKIAADLGEGVSQGAVSHFMNRRTALNIKAASVFAKHLKVPVEEFSPRLASELKNLTDTPATAEDESGSENDDNFAFIPQYTAKAAAGLGHENPHVESVNTLAFKREWLRAKGLNSKHLIAISADGDSMWPTINDHDVLLLDTSKTEPADRQIFVLTSSDKGTIVKRLIKTAMGGWIIRSDNDDCDDYADVMLARSEVNEHRIIGKVVWRGGDL</sequence>
<dbReference type="InterPro" id="IPR001387">
    <property type="entry name" value="Cro/C1-type_HTH"/>
</dbReference>
<organism evidence="6 7">
    <name type="scientific">Pseudomonas fluorescens</name>
    <dbReference type="NCBI Taxonomy" id="294"/>
    <lineage>
        <taxon>Bacteria</taxon>
        <taxon>Pseudomonadati</taxon>
        <taxon>Pseudomonadota</taxon>
        <taxon>Gammaproteobacteria</taxon>
        <taxon>Pseudomonadales</taxon>
        <taxon>Pseudomonadaceae</taxon>
        <taxon>Pseudomonas</taxon>
    </lineage>
</organism>
<dbReference type="AlphaFoldDB" id="A0A109LAS5"/>
<dbReference type="Pfam" id="PF00717">
    <property type="entry name" value="Peptidase_S24"/>
    <property type="match status" value="1"/>
</dbReference>
<evidence type="ECO:0000259" key="4">
    <source>
        <dbReference type="Pfam" id="PF00717"/>
    </source>
</evidence>
<name>A0A109LAS5_PSEFL</name>
<reference evidence="6 7" key="1">
    <citation type="submission" date="2015-05" db="EMBL/GenBank/DDBJ databases">
        <title>A genomic and transcriptomic approach to investigate the blue pigment phenotype in Pseudomonas fluorescens.</title>
        <authorList>
            <person name="Andreani N.A."/>
            <person name="Cardazzo B."/>
        </authorList>
    </citation>
    <scope>NUCLEOTIDE SEQUENCE [LARGE SCALE GENOMIC DNA]</scope>
    <source>
        <strain evidence="6 7">Ps_40</strain>
    </source>
</reference>
<dbReference type="Gene3D" id="2.10.109.10">
    <property type="entry name" value="Umud Fragment, subunit A"/>
    <property type="match status" value="1"/>
</dbReference>
<evidence type="ECO:0000259" key="5">
    <source>
        <dbReference type="Pfam" id="PF01381"/>
    </source>
</evidence>
<accession>A0A109LAS5</accession>
<evidence type="ECO:0000256" key="3">
    <source>
        <dbReference type="ARBA" id="ARBA00023163"/>
    </source>
</evidence>
<dbReference type="EMBL" id="LCYC01000003">
    <property type="protein sequence ID" value="KWV84171.1"/>
    <property type="molecule type" value="Genomic_DNA"/>
</dbReference>
<dbReference type="GO" id="GO:0003677">
    <property type="term" value="F:DNA binding"/>
    <property type="evidence" value="ECO:0007669"/>
    <property type="project" value="UniProtKB-KW"/>
</dbReference>
<dbReference type="Pfam" id="PF01381">
    <property type="entry name" value="HTH_3"/>
    <property type="match status" value="1"/>
</dbReference>
<dbReference type="SUPFAM" id="SSF47413">
    <property type="entry name" value="lambda repressor-like DNA-binding domains"/>
    <property type="match status" value="1"/>
</dbReference>
<dbReference type="CDD" id="cd06462">
    <property type="entry name" value="Peptidase_S24_S26"/>
    <property type="match status" value="1"/>
</dbReference>
<dbReference type="Gene3D" id="1.10.260.40">
    <property type="entry name" value="lambda repressor-like DNA-binding domains"/>
    <property type="match status" value="1"/>
</dbReference>
<evidence type="ECO:0000313" key="6">
    <source>
        <dbReference type="EMBL" id="KWV84171.1"/>
    </source>
</evidence>
<dbReference type="PATRIC" id="fig|294.195.peg.286"/>
<evidence type="ECO:0000313" key="7">
    <source>
        <dbReference type="Proteomes" id="UP000063434"/>
    </source>
</evidence>
<proteinExistence type="predicted"/>
<dbReference type="PANTHER" id="PTHR40661:SF3">
    <property type="entry name" value="FELS-1 PROPHAGE TRANSCRIPTIONAL REGULATOR"/>
    <property type="match status" value="1"/>
</dbReference>
<evidence type="ECO:0000256" key="2">
    <source>
        <dbReference type="ARBA" id="ARBA00023125"/>
    </source>
</evidence>
<keyword evidence="3" id="KW-0804">Transcription</keyword>
<dbReference type="InterPro" id="IPR036286">
    <property type="entry name" value="LexA/Signal_pep-like_sf"/>
</dbReference>
<comment type="caution">
    <text evidence="6">The sequence shown here is derived from an EMBL/GenBank/DDBJ whole genome shotgun (WGS) entry which is preliminary data.</text>
</comment>
<protein>
    <submittedName>
        <fullName evidence="6">Putative HTH-type transcriptional regulator</fullName>
    </submittedName>
</protein>
<dbReference type="SUPFAM" id="SSF51306">
    <property type="entry name" value="LexA/Signal peptidase"/>
    <property type="match status" value="1"/>
</dbReference>
<dbReference type="PANTHER" id="PTHR40661">
    <property type="match status" value="1"/>
</dbReference>
<keyword evidence="2" id="KW-0238">DNA-binding</keyword>
<dbReference type="Proteomes" id="UP000063434">
    <property type="component" value="Unassembled WGS sequence"/>
</dbReference>